<keyword evidence="5" id="KW-0804">Transcription</keyword>
<evidence type="ECO:0000313" key="8">
    <source>
        <dbReference type="Proteomes" id="UP000051934"/>
    </source>
</evidence>
<dbReference type="GO" id="GO:0003677">
    <property type="term" value="F:DNA binding"/>
    <property type="evidence" value="ECO:0007669"/>
    <property type="project" value="UniProtKB-KW"/>
</dbReference>
<dbReference type="Proteomes" id="UP000051934">
    <property type="component" value="Unassembled WGS sequence"/>
</dbReference>
<dbReference type="PRINTS" id="PR00039">
    <property type="entry name" value="HTHLYSR"/>
</dbReference>
<dbReference type="SUPFAM" id="SSF46785">
    <property type="entry name" value="Winged helix' DNA-binding domain"/>
    <property type="match status" value="1"/>
</dbReference>
<dbReference type="EMBL" id="LIBB01000243">
    <property type="protein sequence ID" value="KRO71082.1"/>
    <property type="molecule type" value="Genomic_DNA"/>
</dbReference>
<feature type="domain" description="HTH lysR-type" evidence="6">
    <location>
        <begin position="7"/>
        <end position="64"/>
    </location>
</feature>
<keyword evidence="2" id="KW-0805">Transcription regulation</keyword>
<dbReference type="InterPro" id="IPR036390">
    <property type="entry name" value="WH_DNA-bd_sf"/>
</dbReference>
<dbReference type="FunFam" id="1.10.10.10:FF:000001">
    <property type="entry name" value="LysR family transcriptional regulator"/>
    <property type="match status" value="1"/>
</dbReference>
<sequence length="312" mass="35072">MESIDKLSLKHIRYFASIAEHGSFRQAALRLNVTQPTLSNQVAGLEELLNVQLFERTRSGTSLTIEGRELLTSARRIIEEAQGFAMQAGSLAGGGAGTYRMGVTPTLGPYLLPHILSPIHTKYTDLKLYVREDAPSDLEYGLLNSQHDFILSTQPIMSSSLVVVPLFREPLKLVISRDHKLANKKTINRMDLLGEQVLTIGEHHLFHRQITELCEKVGAEVRRDYEGTSLDTLRQMVVMGMGIAFLPALYAKSEIRDEKDLRVADVEGVNVMRNHALAWRSTSPQRHFYKKLAIEIQNIVRANLSSIVIPFR</sequence>
<comment type="similarity">
    <text evidence="1">Belongs to the LysR transcriptional regulatory family.</text>
</comment>
<accession>A0A0R2SEZ9</accession>
<evidence type="ECO:0000256" key="1">
    <source>
        <dbReference type="ARBA" id="ARBA00009437"/>
    </source>
</evidence>
<name>A0A0R2SEZ9_9GAMM</name>
<evidence type="ECO:0000256" key="2">
    <source>
        <dbReference type="ARBA" id="ARBA00023015"/>
    </source>
</evidence>
<dbReference type="InterPro" id="IPR000847">
    <property type="entry name" value="LysR_HTH_N"/>
</dbReference>
<dbReference type="InterPro" id="IPR005119">
    <property type="entry name" value="LysR_subst-bd"/>
</dbReference>
<evidence type="ECO:0000256" key="5">
    <source>
        <dbReference type="ARBA" id="ARBA00023163"/>
    </source>
</evidence>
<keyword evidence="4" id="KW-0010">Activator</keyword>
<dbReference type="Pfam" id="PF03466">
    <property type="entry name" value="LysR_substrate"/>
    <property type="match status" value="1"/>
</dbReference>
<keyword evidence="3" id="KW-0238">DNA-binding</keyword>
<comment type="caution">
    <text evidence="7">The sequence shown here is derived from an EMBL/GenBank/DDBJ whole genome shotgun (WGS) entry which is preliminary data.</text>
</comment>
<dbReference type="PROSITE" id="PS50931">
    <property type="entry name" value="HTH_LYSR"/>
    <property type="match status" value="1"/>
</dbReference>
<dbReference type="GO" id="GO:0032993">
    <property type="term" value="C:protein-DNA complex"/>
    <property type="evidence" value="ECO:0007669"/>
    <property type="project" value="TreeGrafter"/>
</dbReference>
<organism evidence="7 8">
    <name type="scientific">OM182 bacterium BACL3 MAG-120507-bin80</name>
    <dbReference type="NCBI Taxonomy" id="1655577"/>
    <lineage>
        <taxon>Bacteria</taxon>
        <taxon>Pseudomonadati</taxon>
        <taxon>Pseudomonadota</taxon>
        <taxon>Gammaproteobacteria</taxon>
        <taxon>OMG group</taxon>
        <taxon>OM182 clade</taxon>
    </lineage>
</organism>
<dbReference type="InterPro" id="IPR036388">
    <property type="entry name" value="WH-like_DNA-bd_sf"/>
</dbReference>
<proteinExistence type="inferred from homology"/>
<dbReference type="PANTHER" id="PTHR30346:SF26">
    <property type="entry name" value="HYDROGEN PEROXIDE-INDUCIBLE GENES ACTIVATOR"/>
    <property type="match status" value="1"/>
</dbReference>
<reference evidence="7 8" key="1">
    <citation type="submission" date="2015-10" db="EMBL/GenBank/DDBJ databases">
        <title>Metagenome-Assembled Genomes uncover a global brackish microbiome.</title>
        <authorList>
            <person name="Hugerth L.W."/>
            <person name="Larsson J."/>
            <person name="Alneberg J."/>
            <person name="Lindh M.V."/>
            <person name="Legrand C."/>
            <person name="Pinhassi J."/>
            <person name="Andersson A.F."/>
        </authorList>
    </citation>
    <scope>NUCLEOTIDE SEQUENCE [LARGE SCALE GENOMIC DNA]</scope>
    <source>
        <strain evidence="7">BACL4 MAG-120507-bin80</strain>
    </source>
</reference>
<dbReference type="GO" id="GO:0003700">
    <property type="term" value="F:DNA-binding transcription factor activity"/>
    <property type="evidence" value="ECO:0007669"/>
    <property type="project" value="InterPro"/>
</dbReference>
<dbReference type="SUPFAM" id="SSF53850">
    <property type="entry name" value="Periplasmic binding protein-like II"/>
    <property type="match status" value="1"/>
</dbReference>
<gene>
    <name evidence="7" type="ORF">ABR69_05855</name>
</gene>
<dbReference type="CDD" id="cd08411">
    <property type="entry name" value="PBP2_OxyR"/>
    <property type="match status" value="1"/>
</dbReference>
<dbReference type="Gene3D" id="1.10.10.10">
    <property type="entry name" value="Winged helix-like DNA-binding domain superfamily/Winged helix DNA-binding domain"/>
    <property type="match status" value="1"/>
</dbReference>
<protein>
    <recommendedName>
        <fullName evidence="6">HTH lysR-type domain-containing protein</fullName>
    </recommendedName>
</protein>
<evidence type="ECO:0000256" key="4">
    <source>
        <dbReference type="ARBA" id="ARBA00023159"/>
    </source>
</evidence>
<dbReference type="Pfam" id="PF00126">
    <property type="entry name" value="HTH_1"/>
    <property type="match status" value="1"/>
</dbReference>
<dbReference type="PANTHER" id="PTHR30346">
    <property type="entry name" value="TRANSCRIPTIONAL DUAL REGULATOR HCAR-RELATED"/>
    <property type="match status" value="1"/>
</dbReference>
<dbReference type="AlphaFoldDB" id="A0A0R2SEZ9"/>
<evidence type="ECO:0000313" key="7">
    <source>
        <dbReference type="EMBL" id="KRO71082.1"/>
    </source>
</evidence>
<evidence type="ECO:0000256" key="3">
    <source>
        <dbReference type="ARBA" id="ARBA00023125"/>
    </source>
</evidence>
<dbReference type="Gene3D" id="3.40.190.10">
    <property type="entry name" value="Periplasmic binding protein-like II"/>
    <property type="match status" value="2"/>
</dbReference>
<evidence type="ECO:0000259" key="6">
    <source>
        <dbReference type="PROSITE" id="PS50931"/>
    </source>
</evidence>